<comment type="caution">
    <text evidence="2">The sequence shown here is derived from an EMBL/GenBank/DDBJ whole genome shotgun (WGS) entry which is preliminary data.</text>
</comment>
<dbReference type="GO" id="GO:0042597">
    <property type="term" value="C:periplasmic space"/>
    <property type="evidence" value="ECO:0007669"/>
    <property type="project" value="UniProtKB-SubCell"/>
</dbReference>
<dbReference type="RefSeq" id="WP_207911187.1">
    <property type="nucleotide sequence ID" value="NZ_CBCSGL010000019.1"/>
</dbReference>
<dbReference type="InterPro" id="IPR008972">
    <property type="entry name" value="Cupredoxin"/>
</dbReference>
<dbReference type="EMBL" id="SMBU01000022">
    <property type="protein sequence ID" value="TCU92550.1"/>
    <property type="molecule type" value="Genomic_DNA"/>
</dbReference>
<keyword evidence="3" id="KW-1185">Reference proteome</keyword>
<evidence type="ECO:0000313" key="2">
    <source>
        <dbReference type="EMBL" id="TCU92550.1"/>
    </source>
</evidence>
<gene>
    <name evidence="2" type="ORF">EV671_102264</name>
</gene>
<sequence length="120" mass="13043">MFQVCQRPSSGLGCPADSGTVAPYGGLRLALNPGDTLKVRYVNRLPKLDPNKLRHENDPGEANLYLNPTNLHTHGLLTPARAPTVGDPSFGDFVYVSVFNSANGILVPQATHRRRPPKSR</sequence>
<dbReference type="Proteomes" id="UP000295110">
    <property type="component" value="Unassembled WGS sequence"/>
</dbReference>
<name>A0A4R3UPI4_ROSSA</name>
<dbReference type="AlphaFoldDB" id="A0A4R3UPI4"/>
<proteinExistence type="predicted"/>
<evidence type="ECO:0008006" key="4">
    <source>
        <dbReference type="Google" id="ProtNLM"/>
    </source>
</evidence>
<organism evidence="2 3">
    <name type="scientific">Roseateles saccharophilus</name>
    <name type="common">Pseudomonas saccharophila</name>
    <dbReference type="NCBI Taxonomy" id="304"/>
    <lineage>
        <taxon>Bacteria</taxon>
        <taxon>Pseudomonadati</taxon>
        <taxon>Pseudomonadota</taxon>
        <taxon>Betaproteobacteria</taxon>
        <taxon>Burkholderiales</taxon>
        <taxon>Sphaerotilaceae</taxon>
        <taxon>Roseateles</taxon>
    </lineage>
</organism>
<dbReference type="Gene3D" id="2.60.40.420">
    <property type="entry name" value="Cupredoxins - blue copper proteins"/>
    <property type="match status" value="1"/>
</dbReference>
<protein>
    <recommendedName>
        <fullName evidence="4">Multicopper oxidase</fullName>
    </recommendedName>
</protein>
<evidence type="ECO:0000256" key="1">
    <source>
        <dbReference type="ARBA" id="ARBA00004418"/>
    </source>
</evidence>
<accession>A0A4R3UPI4</accession>
<comment type="subcellular location">
    <subcellularLocation>
        <location evidence="1">Periplasm</location>
    </subcellularLocation>
</comment>
<evidence type="ECO:0000313" key="3">
    <source>
        <dbReference type="Proteomes" id="UP000295110"/>
    </source>
</evidence>
<reference evidence="2 3" key="1">
    <citation type="submission" date="2019-03" db="EMBL/GenBank/DDBJ databases">
        <title>Genomic Encyclopedia of Type Strains, Phase IV (KMG-IV): sequencing the most valuable type-strain genomes for metagenomic binning, comparative biology and taxonomic classification.</title>
        <authorList>
            <person name="Goeker M."/>
        </authorList>
    </citation>
    <scope>NUCLEOTIDE SEQUENCE [LARGE SCALE GENOMIC DNA]</scope>
    <source>
        <strain evidence="2 3">DSM 654</strain>
    </source>
</reference>